<dbReference type="InterPro" id="IPR006222">
    <property type="entry name" value="GCVT_N"/>
</dbReference>
<dbReference type="InterPro" id="IPR045179">
    <property type="entry name" value="YgfZ/GcvT"/>
</dbReference>
<evidence type="ECO:0000256" key="2">
    <source>
        <dbReference type="ARBA" id="ARBA00022946"/>
    </source>
</evidence>
<dbReference type="InterPro" id="IPR057460">
    <property type="entry name" value="CAF17_C"/>
</dbReference>
<keyword evidence="2" id="KW-0809">Transit peptide</keyword>
<evidence type="ECO:0000256" key="1">
    <source>
        <dbReference type="ARBA" id="ARBA00004173"/>
    </source>
</evidence>
<evidence type="ECO:0000256" key="3">
    <source>
        <dbReference type="ARBA" id="ARBA00023128"/>
    </source>
</evidence>
<evidence type="ECO:0000313" key="7">
    <source>
        <dbReference type="Proteomes" id="UP001175271"/>
    </source>
</evidence>
<dbReference type="Proteomes" id="UP001175271">
    <property type="component" value="Unassembled WGS sequence"/>
</dbReference>
<name>A0AA39IUB7_9BILA</name>
<dbReference type="GO" id="GO:0005759">
    <property type="term" value="C:mitochondrial matrix"/>
    <property type="evidence" value="ECO:0007669"/>
    <property type="project" value="TreeGrafter"/>
</dbReference>
<reference evidence="6" key="1">
    <citation type="submission" date="2023-06" db="EMBL/GenBank/DDBJ databases">
        <title>Genomic analysis of the entomopathogenic nematode Steinernema hermaphroditum.</title>
        <authorList>
            <person name="Schwarz E.M."/>
            <person name="Heppert J.K."/>
            <person name="Baniya A."/>
            <person name="Schwartz H.T."/>
            <person name="Tan C.-H."/>
            <person name="Antoshechkin I."/>
            <person name="Sternberg P.W."/>
            <person name="Goodrich-Blair H."/>
            <person name="Dillman A.R."/>
        </authorList>
    </citation>
    <scope>NUCLEOTIDE SEQUENCE</scope>
    <source>
        <strain evidence="6">PS9179</strain>
        <tissue evidence="6">Whole animal</tissue>
    </source>
</reference>
<dbReference type="InterPro" id="IPR027266">
    <property type="entry name" value="TrmE/GcvT-like"/>
</dbReference>
<dbReference type="GO" id="GO:0016226">
    <property type="term" value="P:iron-sulfur cluster assembly"/>
    <property type="evidence" value="ECO:0007669"/>
    <property type="project" value="TreeGrafter"/>
</dbReference>
<sequence>MLKNVFRLNSRRLLRLSGPDTENFLQGLVSKDIRQCQVNGAVYSFLFSPKGRIQHDVFLYKEPSSSFLVECDADSIAKLKKTMLFYRLRKKVQIDDVDDVVQFSTESECRPAHAVMSVEDPRVPGFGIRSVVPVEVEKMPSPEDGYLKRRLEWGIVEGVTECGDQLPFQMNGDLVNAVSLDKGCYIGQELTARTYHTGVIRRRVMPFSAEDSIDASATEIVDGEGVRRGKIIKAFDNLGLALSSLDSVGSSLFVGQVPIKLAIPHWWPEDRR</sequence>
<gene>
    <name evidence="6" type="ORF">QR680_011229</name>
</gene>
<dbReference type="PANTHER" id="PTHR22602:SF0">
    <property type="entry name" value="TRANSFERASE CAF17, MITOCHONDRIAL-RELATED"/>
    <property type="match status" value="1"/>
</dbReference>
<dbReference type="Pfam" id="PF25455">
    <property type="entry name" value="Beta-barrel_CAF17_C"/>
    <property type="match status" value="1"/>
</dbReference>
<dbReference type="NCBIfam" id="TIGR03317">
    <property type="entry name" value="ygfZ_signature"/>
    <property type="match status" value="1"/>
</dbReference>
<comment type="subcellular location">
    <subcellularLocation>
        <location evidence="1">Mitochondrion</location>
    </subcellularLocation>
</comment>
<evidence type="ECO:0000259" key="5">
    <source>
        <dbReference type="Pfam" id="PF25455"/>
    </source>
</evidence>
<evidence type="ECO:0000259" key="4">
    <source>
        <dbReference type="Pfam" id="PF01571"/>
    </source>
</evidence>
<evidence type="ECO:0000313" key="6">
    <source>
        <dbReference type="EMBL" id="KAK0429163.1"/>
    </source>
</evidence>
<dbReference type="Pfam" id="PF01571">
    <property type="entry name" value="GCV_T"/>
    <property type="match status" value="1"/>
</dbReference>
<dbReference type="Gene3D" id="2.40.30.160">
    <property type="match status" value="1"/>
</dbReference>
<comment type="caution">
    <text evidence="6">The sequence shown here is derived from an EMBL/GenBank/DDBJ whole genome shotgun (WGS) entry which is preliminary data.</text>
</comment>
<dbReference type="EMBL" id="JAUCMV010000001">
    <property type="protein sequence ID" value="KAK0429163.1"/>
    <property type="molecule type" value="Genomic_DNA"/>
</dbReference>
<keyword evidence="3" id="KW-0496">Mitochondrion</keyword>
<keyword evidence="7" id="KW-1185">Reference proteome</keyword>
<feature type="domain" description="CAF17 C-terminal" evidence="5">
    <location>
        <begin position="201"/>
        <end position="268"/>
    </location>
</feature>
<dbReference type="AlphaFoldDB" id="A0AA39IUB7"/>
<dbReference type="PANTHER" id="PTHR22602">
    <property type="entry name" value="TRANSFERASE CAF17, MITOCHONDRIAL-RELATED"/>
    <property type="match status" value="1"/>
</dbReference>
<feature type="domain" description="GCVT N-terminal" evidence="4">
    <location>
        <begin position="14"/>
        <end position="99"/>
    </location>
</feature>
<proteinExistence type="predicted"/>
<organism evidence="6 7">
    <name type="scientific">Steinernema hermaphroditum</name>
    <dbReference type="NCBI Taxonomy" id="289476"/>
    <lineage>
        <taxon>Eukaryota</taxon>
        <taxon>Metazoa</taxon>
        <taxon>Ecdysozoa</taxon>
        <taxon>Nematoda</taxon>
        <taxon>Chromadorea</taxon>
        <taxon>Rhabditida</taxon>
        <taxon>Tylenchina</taxon>
        <taxon>Panagrolaimomorpha</taxon>
        <taxon>Strongyloidoidea</taxon>
        <taxon>Steinernematidae</taxon>
        <taxon>Steinernema</taxon>
    </lineage>
</organism>
<accession>A0AA39IUB7</accession>
<evidence type="ECO:0008006" key="8">
    <source>
        <dbReference type="Google" id="ProtNLM"/>
    </source>
</evidence>
<protein>
    <recommendedName>
        <fullName evidence="8">Aminomethyltransferase folate-binding domain-containing protein</fullName>
    </recommendedName>
</protein>
<dbReference type="InterPro" id="IPR017703">
    <property type="entry name" value="YgfZ/GCV_T_CS"/>
</dbReference>
<dbReference type="SUPFAM" id="SSF103025">
    <property type="entry name" value="Folate-binding domain"/>
    <property type="match status" value="1"/>
</dbReference>
<dbReference type="Gene3D" id="3.30.1360.120">
    <property type="entry name" value="Probable tRNA modification gtpase trme, domain 1"/>
    <property type="match status" value="1"/>
</dbReference>